<evidence type="ECO:0000256" key="8">
    <source>
        <dbReference type="ARBA" id="ARBA00023288"/>
    </source>
</evidence>
<keyword evidence="5" id="KW-0272">Extracellular matrix</keyword>
<evidence type="ECO:0000256" key="9">
    <source>
        <dbReference type="RuleBase" id="RU003500"/>
    </source>
</evidence>
<evidence type="ECO:0000256" key="4">
    <source>
        <dbReference type="ARBA" id="ARBA00022525"/>
    </source>
</evidence>
<organism evidence="10 11">
    <name type="scientific">Paralvinella palmiformis</name>
    <dbReference type="NCBI Taxonomy" id="53620"/>
    <lineage>
        <taxon>Eukaryota</taxon>
        <taxon>Metazoa</taxon>
        <taxon>Spiralia</taxon>
        <taxon>Lophotrochozoa</taxon>
        <taxon>Annelida</taxon>
        <taxon>Polychaeta</taxon>
        <taxon>Sedentaria</taxon>
        <taxon>Canalipalpata</taxon>
        <taxon>Terebellida</taxon>
        <taxon>Terebelliformia</taxon>
        <taxon>Alvinellidae</taxon>
        <taxon>Paralvinella</taxon>
    </lineage>
</organism>
<dbReference type="PANTHER" id="PTHR12027:SF91">
    <property type="entry name" value="PROTO-ONCOGENE WNT-1"/>
    <property type="match status" value="1"/>
</dbReference>
<keyword evidence="6 9" id="KW-0879">Wnt signaling pathway</keyword>
<dbReference type="GO" id="GO:0005615">
    <property type="term" value="C:extracellular space"/>
    <property type="evidence" value="ECO:0007669"/>
    <property type="project" value="TreeGrafter"/>
</dbReference>
<keyword evidence="11" id="KW-1185">Reference proteome</keyword>
<keyword evidence="7" id="KW-1015">Disulfide bond</keyword>
<name>A0AAD9IT10_9ANNE</name>
<evidence type="ECO:0000256" key="7">
    <source>
        <dbReference type="ARBA" id="ARBA00023157"/>
    </source>
</evidence>
<dbReference type="AlphaFoldDB" id="A0AAD9IT10"/>
<evidence type="ECO:0000256" key="6">
    <source>
        <dbReference type="ARBA" id="ARBA00022687"/>
    </source>
</evidence>
<keyword evidence="3 9" id="KW-0217">Developmental protein</keyword>
<proteinExistence type="inferred from homology"/>
<dbReference type="PANTHER" id="PTHR12027">
    <property type="entry name" value="WNT RELATED"/>
    <property type="match status" value="1"/>
</dbReference>
<comment type="function">
    <text evidence="9">Ligand for members of the frizzled family of seven transmembrane receptors.</text>
</comment>
<comment type="subcellular location">
    <subcellularLocation>
        <location evidence="1 9">Secreted</location>
        <location evidence="1 9">Extracellular space</location>
        <location evidence="1 9">Extracellular matrix</location>
    </subcellularLocation>
</comment>
<dbReference type="InterPro" id="IPR043158">
    <property type="entry name" value="Wnt_C"/>
</dbReference>
<dbReference type="PRINTS" id="PR01349">
    <property type="entry name" value="WNTPROTEIN"/>
</dbReference>
<dbReference type="GO" id="GO:0030182">
    <property type="term" value="P:neuron differentiation"/>
    <property type="evidence" value="ECO:0007669"/>
    <property type="project" value="TreeGrafter"/>
</dbReference>
<dbReference type="GO" id="GO:0060070">
    <property type="term" value="P:canonical Wnt signaling pathway"/>
    <property type="evidence" value="ECO:0007669"/>
    <property type="project" value="TreeGrafter"/>
</dbReference>
<comment type="similarity">
    <text evidence="2 9">Belongs to the Wnt family.</text>
</comment>
<reference evidence="10" key="1">
    <citation type="journal article" date="2023" name="Mol. Biol. Evol.">
        <title>Third-Generation Sequencing Reveals the Adaptive Role of the Epigenome in Three Deep-Sea Polychaetes.</title>
        <authorList>
            <person name="Perez M."/>
            <person name="Aroh O."/>
            <person name="Sun Y."/>
            <person name="Lan Y."/>
            <person name="Juniper S.K."/>
            <person name="Young C.R."/>
            <person name="Angers B."/>
            <person name="Qian P.Y."/>
        </authorList>
    </citation>
    <scope>NUCLEOTIDE SEQUENCE</scope>
    <source>
        <strain evidence="10">P08H-3</strain>
    </source>
</reference>
<comment type="caution">
    <text evidence="10">The sequence shown here is derived from an EMBL/GenBank/DDBJ whole genome shotgun (WGS) entry which is preliminary data.</text>
</comment>
<dbReference type="Proteomes" id="UP001208570">
    <property type="component" value="Unassembled WGS sequence"/>
</dbReference>
<evidence type="ECO:0000256" key="2">
    <source>
        <dbReference type="ARBA" id="ARBA00005683"/>
    </source>
</evidence>
<evidence type="ECO:0000313" key="11">
    <source>
        <dbReference type="Proteomes" id="UP001208570"/>
    </source>
</evidence>
<dbReference type="InterPro" id="IPR018161">
    <property type="entry name" value="Wnt_CS"/>
</dbReference>
<keyword evidence="4" id="KW-0964">Secreted</keyword>
<accession>A0AAD9IT10</accession>
<dbReference type="EMBL" id="JAODUP010001637">
    <property type="protein sequence ID" value="KAK2139725.1"/>
    <property type="molecule type" value="Genomic_DNA"/>
</dbReference>
<evidence type="ECO:0000256" key="1">
    <source>
        <dbReference type="ARBA" id="ARBA00004498"/>
    </source>
</evidence>
<evidence type="ECO:0000256" key="3">
    <source>
        <dbReference type="ARBA" id="ARBA00022473"/>
    </source>
</evidence>
<dbReference type="SMART" id="SM00097">
    <property type="entry name" value="WNT1"/>
    <property type="match status" value="1"/>
</dbReference>
<dbReference type="InterPro" id="IPR005817">
    <property type="entry name" value="Wnt"/>
</dbReference>
<dbReference type="GO" id="GO:0045165">
    <property type="term" value="P:cell fate commitment"/>
    <property type="evidence" value="ECO:0007669"/>
    <property type="project" value="TreeGrafter"/>
</dbReference>
<keyword evidence="8" id="KW-0449">Lipoprotein</keyword>
<dbReference type="GO" id="GO:0005125">
    <property type="term" value="F:cytokine activity"/>
    <property type="evidence" value="ECO:0007669"/>
    <property type="project" value="TreeGrafter"/>
</dbReference>
<dbReference type="PROSITE" id="PS00246">
    <property type="entry name" value="WNT1"/>
    <property type="match status" value="1"/>
</dbReference>
<evidence type="ECO:0000313" key="10">
    <source>
        <dbReference type="EMBL" id="KAK2139725.1"/>
    </source>
</evidence>
<gene>
    <name evidence="10" type="ORF">LSH36_1636g00003</name>
</gene>
<dbReference type="Gene3D" id="3.30.2460.20">
    <property type="match status" value="1"/>
</dbReference>
<protein>
    <recommendedName>
        <fullName evidence="9">Protein Wnt</fullName>
    </recommendedName>
</protein>
<dbReference type="FunFam" id="3.30.2460.20:FF:000001">
    <property type="entry name" value="Wnt homolog"/>
    <property type="match status" value="1"/>
</dbReference>
<dbReference type="GO" id="GO:0005109">
    <property type="term" value="F:frizzled binding"/>
    <property type="evidence" value="ECO:0007669"/>
    <property type="project" value="TreeGrafter"/>
</dbReference>
<sequence length="290" mass="32943">MAIARSAKMAVEECQLQFKNRRWNCPVFDGDHGRSVFGKILRKGCRETAFIYAVTSAALAHAVSRSCSEGTVYTCTCGQRLKRSTPASEWDWGGCSDNALFGHKFAKDFIDRVEKGRDLRSIMNLHNNEAGRVHVSRKMHQECKCHGMSGSCTVKTCWMRLPEFREVGTMLKDRFDGASRVVQDNVGNSRRVQLLPSDPNHKQPHSRDLVYYESSPDFCERDSVTGFRGTRGRLCNATSIGLDGCELMCCGRGYRTETYSARERCNCIFHWCCEVTCEICNRTRMRHTCL</sequence>
<dbReference type="Pfam" id="PF00110">
    <property type="entry name" value="wnt"/>
    <property type="match status" value="1"/>
</dbReference>
<evidence type="ECO:0000256" key="5">
    <source>
        <dbReference type="ARBA" id="ARBA00022530"/>
    </source>
</evidence>